<dbReference type="AlphaFoldDB" id="A0A060PH59"/>
<dbReference type="KEGG" id="buo:BRPE64_ECDS02400"/>
<gene>
    <name evidence="4" type="ORF">BRPE64_ECDS02400</name>
</gene>
<evidence type="ECO:0000313" key="4">
    <source>
        <dbReference type="EMBL" id="BAO94122.1"/>
    </source>
</evidence>
<reference evidence="4 5" key="1">
    <citation type="journal article" date="2013" name="Genome Announc.">
        <title>Complete Genome Sequence of Burkholderia sp. Strain RPE64, Bacterial Symbiont of the Bean Bug Riptortus pedestris.</title>
        <authorList>
            <person name="Shibata T.F."/>
            <person name="Maeda T."/>
            <person name="Nikoh N."/>
            <person name="Yamaguchi K."/>
            <person name="Oshima K."/>
            <person name="Hattori M."/>
            <person name="Nishiyama T."/>
            <person name="Hasebe M."/>
            <person name="Fukatsu T."/>
            <person name="Kikuchi Y."/>
            <person name="Shigenobu S."/>
        </authorList>
    </citation>
    <scope>NUCLEOTIDE SEQUENCE [LARGE SCALE GENOMIC DNA]</scope>
    <source>
        <plasmid evidence="4 5">p2</plasmid>
    </source>
</reference>
<keyword evidence="2" id="KW-0560">Oxidoreductase</keyword>
<geneLocation type="plasmid" evidence="4 5">
    <name>p2</name>
</geneLocation>
<dbReference type="HOGENOM" id="CLU_070764_9_1_4"/>
<keyword evidence="4" id="KW-0614">Plasmid</keyword>
<organism evidence="4 5">
    <name type="scientific">Caballeronia insecticola</name>
    <dbReference type="NCBI Taxonomy" id="758793"/>
    <lineage>
        <taxon>Bacteria</taxon>
        <taxon>Pseudomonadati</taxon>
        <taxon>Pseudomonadota</taxon>
        <taxon>Betaproteobacteria</taxon>
        <taxon>Burkholderiales</taxon>
        <taxon>Burkholderiaceae</taxon>
        <taxon>Caballeronia</taxon>
    </lineage>
</organism>
<dbReference type="EMBL" id="AP013062">
    <property type="protein sequence ID" value="BAO94122.1"/>
    <property type="molecule type" value="Genomic_DNA"/>
</dbReference>
<sequence length="131" mass="14279">MHSQTPVVDAVIRSRKAVRLFLPDAVAREEIVDILDVARSAPSNSNTQPWHVHVLGGSIKGQLSAALARAHVEDRHPPLQHFPSPLLGACQPRQEDFGARYYGALGINKEDAAARSRASGRNFDFSVHPLA</sequence>
<dbReference type="PANTHER" id="PTHR43673:SF10">
    <property type="entry name" value="NADH DEHYDROGENASE_NAD(P)H NITROREDUCTASE XCC3605-RELATED"/>
    <property type="match status" value="1"/>
</dbReference>
<dbReference type="SUPFAM" id="SSF55469">
    <property type="entry name" value="FMN-dependent nitroreductase-like"/>
    <property type="match status" value="1"/>
</dbReference>
<dbReference type="Pfam" id="PF00881">
    <property type="entry name" value="Nitroreductase"/>
    <property type="match status" value="1"/>
</dbReference>
<evidence type="ECO:0000313" key="5">
    <source>
        <dbReference type="Proteomes" id="UP000013966"/>
    </source>
</evidence>
<comment type="similarity">
    <text evidence="1">Belongs to the nitroreductase family.</text>
</comment>
<accession>A0A060PH59</accession>
<dbReference type="Proteomes" id="UP000013966">
    <property type="component" value="Plasmid p2"/>
</dbReference>
<proteinExistence type="inferred from homology"/>
<dbReference type="RefSeq" id="WP_332444318.1">
    <property type="nucleotide sequence ID" value="NC_021295.1"/>
</dbReference>
<dbReference type="InterPro" id="IPR000415">
    <property type="entry name" value="Nitroreductase-like"/>
</dbReference>
<name>A0A060PH59_9BURK</name>
<evidence type="ECO:0000259" key="3">
    <source>
        <dbReference type="Pfam" id="PF00881"/>
    </source>
</evidence>
<dbReference type="PANTHER" id="PTHR43673">
    <property type="entry name" value="NAD(P)H NITROREDUCTASE YDGI-RELATED"/>
    <property type="match status" value="1"/>
</dbReference>
<evidence type="ECO:0000256" key="2">
    <source>
        <dbReference type="ARBA" id="ARBA00023002"/>
    </source>
</evidence>
<dbReference type="GO" id="GO:0016491">
    <property type="term" value="F:oxidoreductase activity"/>
    <property type="evidence" value="ECO:0007669"/>
    <property type="project" value="UniProtKB-KW"/>
</dbReference>
<feature type="domain" description="Nitroreductase" evidence="3">
    <location>
        <begin position="12"/>
        <end position="72"/>
    </location>
</feature>
<evidence type="ECO:0000256" key="1">
    <source>
        <dbReference type="ARBA" id="ARBA00007118"/>
    </source>
</evidence>
<dbReference type="InterPro" id="IPR029479">
    <property type="entry name" value="Nitroreductase"/>
</dbReference>
<protein>
    <submittedName>
        <fullName evidence="4">Nitroreductase</fullName>
    </submittedName>
</protein>
<reference evidence="4 5" key="2">
    <citation type="journal article" date="2018" name="Int. J. Syst. Evol. Microbiol.">
        <title>Burkholderia insecticola sp. nov., a gut symbiotic bacterium of the bean bug Riptortus pedestris.</title>
        <authorList>
            <person name="Takeshita K."/>
            <person name="Tamaki H."/>
            <person name="Ohbayashi T."/>
            <person name="Meng X.-Y."/>
            <person name="Sone T."/>
            <person name="Mitani Y."/>
            <person name="Peeters C."/>
            <person name="Kikuchi Y."/>
            <person name="Vandamme P."/>
        </authorList>
    </citation>
    <scope>NUCLEOTIDE SEQUENCE [LARGE SCALE GENOMIC DNA]</scope>
    <source>
        <strain evidence="4">RPE64</strain>
        <plasmid evidence="4 5">p2</plasmid>
    </source>
</reference>
<dbReference type="Gene3D" id="3.40.109.10">
    <property type="entry name" value="NADH Oxidase"/>
    <property type="match status" value="1"/>
</dbReference>
<keyword evidence="5" id="KW-1185">Reference proteome</keyword>